<dbReference type="SMART" id="SM00361">
    <property type="entry name" value="RRM_1"/>
    <property type="match status" value="1"/>
</dbReference>
<evidence type="ECO:0000259" key="12">
    <source>
        <dbReference type="PROSITE" id="PS50102"/>
    </source>
</evidence>
<feature type="region of interest" description="Disordered" evidence="10">
    <location>
        <begin position="972"/>
        <end position="997"/>
    </location>
</feature>
<dbReference type="Proteomes" id="UP000812966">
    <property type="component" value="Unassembled WGS sequence"/>
</dbReference>
<dbReference type="SUPFAM" id="SSF57850">
    <property type="entry name" value="RING/U-box"/>
    <property type="match status" value="1"/>
</dbReference>
<sequence length="1041" mass="111416">MPHVATNPTISLGFTSSTTAASPWTYGKTSNSTPTSNSNSMANNVGIGGSYGSTTGLSSSFAASGSGVVGGSAAGVSKDVLRNLQDVVWSDDEEDPECPLCMEELDPSDVNFKPCVCGYQICRFCHHQIIHDLNGLCPACRRRYEDQEIQFQPVDPEEMKRLQQAKALKQKANKQLEALGRRHLRDVRIVRKDMVYVTGMKMGSGDKEEFLSLLRSNDYFGQYGKISKIFLRKGSSTSDPSANSLNSVASGDDSDLGIYITYIRREDAARAISALDGYPAPSNPGRTLKASYGSTKYCLSWLRGVKCEDGSACMGMHEWAGEGDTFTRGDMTTMQHTIKDTGTTMDLQLQNRERTVSSSGPKASAVQPISKQAKTPDESIDSSALPRTAHWATRPPAPPVQPPIKRKAKVLSLSSLSKPTLTTLPAPSAAAAGSDRSATASPVVKVKTPFATPSASVLAASRSAKAAAAAAAATTLSSSSSTPVPGTPATDARKSDSVRPSMTVLSRSTSTTTTKAVPSAAPSVAADSPVSTTTKQALPEETEPERTASPDQMDSNGSATPVPAPTTAEEDKAVEEAIKDIAMEGQLTPVQGGRAESASPATSPSPASPPVREANPAYQPSVQAQAVVDEVLSRREGQAPVYQIQSPYPDFDDFMECFADGDFTYRLDVKLEVEEGKLENLLAGVEDILAMGKAEAAIAGPSSYEGVFDPFLDPPLDDFGGIPMTRTLSNSAEDESKKKGSRFGFANRSGPPETAMSTLSSLMAPSSSRMMPDVRAFSQLDMVAGRPQQENLSNPNYFAGLPGTSASRVETEMTPSSKSAMPYPMQTSSPAQTHQERAPSAGGSMPPPPPGLGGPVNASTFPAYQQQQQQGVNANRNMQQAMEQQMLANMHGYQHQFQADGRRTASPGLQQALRGGSGTSRFPRESYNANETFPFQDPAILRMAPHNFPAAQNRFMNEPQAHLYDMNAGISPYQQHQQQQQPQQPQQQQPQQQQQQNFQDNITPNARLLQAMHEQMGGARSASPGLSANRTASRQAYAKMY</sequence>
<dbReference type="GO" id="GO:0030014">
    <property type="term" value="C:CCR4-NOT complex"/>
    <property type="evidence" value="ECO:0007669"/>
    <property type="project" value="InterPro"/>
</dbReference>
<evidence type="ECO:0000256" key="2">
    <source>
        <dbReference type="ARBA" id="ARBA00022723"/>
    </source>
</evidence>
<dbReference type="Pfam" id="PF14570">
    <property type="entry name" value="zf-RING_4"/>
    <property type="match status" value="1"/>
</dbReference>
<dbReference type="CDD" id="cd16618">
    <property type="entry name" value="mRING-HC-C4C4_CNOT4"/>
    <property type="match status" value="1"/>
</dbReference>
<evidence type="ECO:0000256" key="5">
    <source>
        <dbReference type="ARBA" id="ARBA00022884"/>
    </source>
</evidence>
<protein>
    <recommendedName>
        <fullName evidence="15">RING-type domain-containing protein</fullName>
    </recommendedName>
</protein>
<dbReference type="PROSITE" id="PS50102">
    <property type="entry name" value="RRM"/>
    <property type="match status" value="1"/>
</dbReference>
<feature type="compositionally biased region" description="Low complexity" evidence="10">
    <location>
        <begin position="419"/>
        <end position="441"/>
    </location>
</feature>
<dbReference type="InterPro" id="IPR039780">
    <property type="entry name" value="Mot2"/>
</dbReference>
<dbReference type="GO" id="GO:0003723">
    <property type="term" value="F:RNA binding"/>
    <property type="evidence" value="ECO:0007669"/>
    <property type="project" value="UniProtKB-UniRule"/>
</dbReference>
<dbReference type="Gene3D" id="3.30.40.10">
    <property type="entry name" value="Zinc/RING finger domain, C3HC4 (zinc finger)"/>
    <property type="match status" value="1"/>
</dbReference>
<dbReference type="GO" id="GO:0004842">
    <property type="term" value="F:ubiquitin-protein transferase activity"/>
    <property type="evidence" value="ECO:0007669"/>
    <property type="project" value="InterPro"/>
</dbReference>
<feature type="compositionally biased region" description="Low complexity" evidence="10">
    <location>
        <begin position="473"/>
        <end position="490"/>
    </location>
</feature>
<feature type="region of interest" description="Disordered" evidence="10">
    <location>
        <begin position="1014"/>
        <end position="1041"/>
    </location>
</feature>
<evidence type="ECO:0000256" key="1">
    <source>
        <dbReference type="ARBA" id="ARBA00004123"/>
    </source>
</evidence>
<evidence type="ECO:0000256" key="7">
    <source>
        <dbReference type="ARBA" id="ARBA00023242"/>
    </source>
</evidence>
<feature type="compositionally biased region" description="Polar residues" evidence="10">
    <location>
        <begin position="811"/>
        <end position="833"/>
    </location>
</feature>
<feature type="region of interest" description="Disordered" evidence="10">
    <location>
        <begin position="724"/>
        <end position="758"/>
    </location>
</feature>
<gene>
    <name evidence="13" type="ORF">FFLO_04312</name>
</gene>
<dbReference type="GO" id="GO:0016567">
    <property type="term" value="P:protein ubiquitination"/>
    <property type="evidence" value="ECO:0007669"/>
    <property type="project" value="TreeGrafter"/>
</dbReference>
<feature type="domain" description="RING-type" evidence="11">
    <location>
        <begin position="98"/>
        <end position="141"/>
    </location>
</feature>
<keyword evidence="2" id="KW-0479">Metal-binding</keyword>
<feature type="region of interest" description="Disordered" evidence="10">
    <location>
        <begin position="590"/>
        <end position="615"/>
    </location>
</feature>
<feature type="region of interest" description="Disordered" evidence="10">
    <location>
        <begin position="473"/>
        <end position="572"/>
    </location>
</feature>
<dbReference type="InterPro" id="IPR003954">
    <property type="entry name" value="RRM_euk-type"/>
</dbReference>
<evidence type="ECO:0000256" key="3">
    <source>
        <dbReference type="ARBA" id="ARBA00022771"/>
    </source>
</evidence>
<evidence type="ECO:0000256" key="8">
    <source>
        <dbReference type="PROSITE-ProRule" id="PRU00175"/>
    </source>
</evidence>
<reference evidence="13" key="1">
    <citation type="submission" date="2020-04" db="EMBL/GenBank/DDBJ databases">
        <title>Analysis of mating type loci in Filobasidium floriforme.</title>
        <authorList>
            <person name="Nowrousian M."/>
        </authorList>
    </citation>
    <scope>NUCLEOTIDE SEQUENCE</scope>
    <source>
        <strain evidence="13">CBS 6242</strain>
    </source>
</reference>
<dbReference type="PROSITE" id="PS50089">
    <property type="entry name" value="ZF_RING_2"/>
    <property type="match status" value="1"/>
</dbReference>
<feature type="compositionally biased region" description="Low complexity" evidence="10">
    <location>
        <begin position="974"/>
        <end position="996"/>
    </location>
</feature>
<dbReference type="FunFam" id="3.30.40.10:FF:000006">
    <property type="entry name" value="CCR4-NOT transcription complex subunit 4"/>
    <property type="match status" value="1"/>
</dbReference>
<dbReference type="PANTHER" id="PTHR12603">
    <property type="entry name" value="CCR4-NOT TRANSCRIPTION COMPLEX RELATED"/>
    <property type="match status" value="1"/>
</dbReference>
<comment type="caution">
    <text evidence="13">The sequence shown here is derived from an EMBL/GenBank/DDBJ whole genome shotgun (WGS) entry which is preliminary data.</text>
</comment>
<dbReference type="GO" id="GO:0005634">
    <property type="term" value="C:nucleus"/>
    <property type="evidence" value="ECO:0007669"/>
    <property type="project" value="UniProtKB-SubCell"/>
</dbReference>
<keyword evidence="4" id="KW-0862">Zinc</keyword>
<dbReference type="EMBL" id="JABELV010000089">
    <property type="protein sequence ID" value="KAG7531514.1"/>
    <property type="molecule type" value="Genomic_DNA"/>
</dbReference>
<evidence type="ECO:0000256" key="9">
    <source>
        <dbReference type="PROSITE-ProRule" id="PRU00176"/>
    </source>
</evidence>
<dbReference type="GO" id="GO:0008270">
    <property type="term" value="F:zinc ion binding"/>
    <property type="evidence" value="ECO:0007669"/>
    <property type="project" value="UniProtKB-KW"/>
</dbReference>
<keyword evidence="6" id="KW-0175">Coiled coil</keyword>
<dbReference type="InterPro" id="IPR013083">
    <property type="entry name" value="Znf_RING/FYVE/PHD"/>
</dbReference>
<dbReference type="InterPro" id="IPR000504">
    <property type="entry name" value="RRM_dom"/>
</dbReference>
<evidence type="ECO:0000256" key="6">
    <source>
        <dbReference type="ARBA" id="ARBA00023054"/>
    </source>
</evidence>
<name>A0A8K0NQ18_9TREE</name>
<feature type="region of interest" description="Disordered" evidence="10">
    <location>
        <begin position="352"/>
        <end position="403"/>
    </location>
</feature>
<comment type="subcellular location">
    <subcellularLocation>
        <location evidence="1">Nucleus</location>
    </subcellularLocation>
</comment>
<keyword evidence="7" id="KW-0539">Nucleus</keyword>
<feature type="compositionally biased region" description="Polar residues" evidence="10">
    <location>
        <begin position="1024"/>
        <end position="1034"/>
    </location>
</feature>
<feature type="region of interest" description="Disordered" evidence="10">
    <location>
        <begin position="811"/>
        <end position="857"/>
    </location>
</feature>
<evidence type="ECO:0008006" key="15">
    <source>
        <dbReference type="Google" id="ProtNLM"/>
    </source>
</evidence>
<feature type="region of interest" description="Disordered" evidence="10">
    <location>
        <begin position="419"/>
        <end position="442"/>
    </location>
</feature>
<dbReference type="PANTHER" id="PTHR12603:SF0">
    <property type="entry name" value="CCR4-NOT TRANSCRIPTION COMPLEX SUBUNIT 4"/>
    <property type="match status" value="1"/>
</dbReference>
<evidence type="ECO:0000313" key="14">
    <source>
        <dbReference type="Proteomes" id="UP000812966"/>
    </source>
</evidence>
<feature type="compositionally biased region" description="Polar residues" evidence="10">
    <location>
        <begin position="352"/>
        <end position="373"/>
    </location>
</feature>
<dbReference type="InterPro" id="IPR012677">
    <property type="entry name" value="Nucleotide-bd_a/b_plait_sf"/>
</dbReference>
<proteinExistence type="predicted"/>
<keyword evidence="3 8" id="KW-0863">Zinc-finger</keyword>
<feature type="region of interest" description="Disordered" evidence="10">
    <location>
        <begin position="898"/>
        <end position="930"/>
    </location>
</feature>
<evidence type="ECO:0000256" key="10">
    <source>
        <dbReference type="SAM" id="MobiDB-lite"/>
    </source>
</evidence>
<organism evidence="13 14">
    <name type="scientific">Filobasidium floriforme</name>
    <dbReference type="NCBI Taxonomy" id="5210"/>
    <lineage>
        <taxon>Eukaryota</taxon>
        <taxon>Fungi</taxon>
        <taxon>Dikarya</taxon>
        <taxon>Basidiomycota</taxon>
        <taxon>Agaricomycotina</taxon>
        <taxon>Tremellomycetes</taxon>
        <taxon>Filobasidiales</taxon>
        <taxon>Filobasidiaceae</taxon>
        <taxon>Filobasidium</taxon>
    </lineage>
</organism>
<feature type="compositionally biased region" description="Low complexity" evidence="10">
    <location>
        <begin position="501"/>
        <end position="531"/>
    </location>
</feature>
<evidence type="ECO:0000256" key="4">
    <source>
        <dbReference type="ARBA" id="ARBA00022833"/>
    </source>
</evidence>
<dbReference type="AlphaFoldDB" id="A0A8K0NQ18"/>
<evidence type="ECO:0000259" key="11">
    <source>
        <dbReference type="PROSITE" id="PS50089"/>
    </source>
</evidence>
<dbReference type="Gene3D" id="3.30.70.330">
    <property type="match status" value="1"/>
</dbReference>
<accession>A0A8K0NQ18</accession>
<keyword evidence="5 9" id="KW-0694">RNA-binding</keyword>
<dbReference type="InterPro" id="IPR039515">
    <property type="entry name" value="NOT4_mRING-HC-C4C4"/>
</dbReference>
<evidence type="ECO:0000313" key="13">
    <source>
        <dbReference type="EMBL" id="KAG7531514.1"/>
    </source>
</evidence>
<dbReference type="InterPro" id="IPR001841">
    <property type="entry name" value="Znf_RING"/>
</dbReference>
<keyword evidence="14" id="KW-1185">Reference proteome</keyword>
<feature type="compositionally biased region" description="Polar residues" evidence="10">
    <location>
        <begin position="549"/>
        <end position="559"/>
    </location>
</feature>
<feature type="domain" description="RRM" evidence="12">
    <location>
        <begin position="193"/>
        <end position="295"/>
    </location>
</feature>